<protein>
    <recommendedName>
        <fullName evidence="4">Periplasmic binding protein domain-containing protein</fullName>
    </recommendedName>
</protein>
<dbReference type="SUPFAM" id="SSF53822">
    <property type="entry name" value="Periplasmic binding protein-like I"/>
    <property type="match status" value="1"/>
</dbReference>
<reference evidence="5 6" key="1">
    <citation type="submission" date="2013-01" db="EMBL/GenBank/DDBJ databases">
        <title>The Genome Sequence of Butyricicoccus pullicaecorum 1.2.</title>
        <authorList>
            <consortium name="The Broad Institute Genome Sequencing Platform"/>
            <person name="Earl A."/>
            <person name="Ward D."/>
            <person name="Feldgarden M."/>
            <person name="Gevers D."/>
            <person name="Van Immerseel F."/>
            <person name="Eeckhaut V."/>
            <person name="Walker B."/>
            <person name="Young S.K."/>
            <person name="Zeng Q."/>
            <person name="Gargeya S."/>
            <person name="Fitzgerald M."/>
            <person name="Haas B."/>
            <person name="Abouelleil A."/>
            <person name="Alvarado L."/>
            <person name="Arachchi H.M."/>
            <person name="Berlin A.M."/>
            <person name="Chapman S.B."/>
            <person name="Dewar J."/>
            <person name="Goldberg J."/>
            <person name="Griggs A."/>
            <person name="Gujja S."/>
            <person name="Hansen M."/>
            <person name="Howarth C."/>
            <person name="Imamovic A."/>
            <person name="Larimer J."/>
            <person name="McCowan C."/>
            <person name="Murphy C."/>
            <person name="Neiman D."/>
            <person name="Pearson M."/>
            <person name="Priest M."/>
            <person name="Roberts A."/>
            <person name="Saif S."/>
            <person name="Shea T."/>
            <person name="Sisk P."/>
            <person name="Sykes S."/>
            <person name="Wortman J."/>
            <person name="Nusbaum C."/>
            <person name="Birren B."/>
        </authorList>
    </citation>
    <scope>NUCLEOTIDE SEQUENCE [LARGE SCALE GENOMIC DNA]</scope>
    <source>
        <strain evidence="5 6">1.2</strain>
    </source>
</reference>
<evidence type="ECO:0000256" key="2">
    <source>
        <dbReference type="ARBA" id="ARBA00007639"/>
    </source>
</evidence>
<dbReference type="Pfam" id="PF13407">
    <property type="entry name" value="Peripla_BP_4"/>
    <property type="match status" value="1"/>
</dbReference>
<gene>
    <name evidence="5" type="ORF">HMPREF1526_01607</name>
</gene>
<feature type="domain" description="Periplasmic binding protein" evidence="4">
    <location>
        <begin position="9"/>
        <end position="214"/>
    </location>
</feature>
<dbReference type="PATRIC" id="fig|1203606.4.peg.1570"/>
<dbReference type="eggNOG" id="COG1879">
    <property type="taxonomic scope" value="Bacteria"/>
</dbReference>
<evidence type="ECO:0000313" key="5">
    <source>
        <dbReference type="EMBL" id="EOQ38567.1"/>
    </source>
</evidence>
<dbReference type="InterPro" id="IPR025997">
    <property type="entry name" value="SBP_2_dom"/>
</dbReference>
<dbReference type="CDD" id="cd01536">
    <property type="entry name" value="PBP1_ABC_sugar_binding-like"/>
    <property type="match status" value="1"/>
</dbReference>
<comment type="similarity">
    <text evidence="2">Belongs to the bacterial solute-binding protein 2 family.</text>
</comment>
<sequence>MIETDLNTADYDAYVIAPLQAETVKTLVAGETRPIIAVDSDIPDTPEVLSFVGTGNEAAAKLGGQAAVEAAKAAGWTEIKAIEICGVQGEATSEARKAGYMAGIEESGGDFLEDETQYADATADRAVNAMEAIMQTHPEGVAIICAHNDDMAMAAARAAASNPAYENTIFMGFNGDKSACESILKGELTMSVAQNAYDMAYKAVETACNAVAGQTPEKFVDSGADIITPENAQARLDTLNGYLK</sequence>
<accession>R8W5Z3</accession>
<dbReference type="GO" id="GO:0030313">
    <property type="term" value="C:cell envelope"/>
    <property type="evidence" value="ECO:0007669"/>
    <property type="project" value="UniProtKB-SubCell"/>
</dbReference>
<proteinExistence type="inferred from homology"/>
<dbReference type="PANTHER" id="PTHR46847:SF1">
    <property type="entry name" value="D-ALLOSE-BINDING PERIPLASMIC PROTEIN-RELATED"/>
    <property type="match status" value="1"/>
</dbReference>
<evidence type="ECO:0000256" key="1">
    <source>
        <dbReference type="ARBA" id="ARBA00004196"/>
    </source>
</evidence>
<evidence type="ECO:0000313" key="6">
    <source>
        <dbReference type="Proteomes" id="UP000013981"/>
    </source>
</evidence>
<comment type="subcellular location">
    <subcellularLocation>
        <location evidence="1">Cell envelope</location>
    </subcellularLocation>
</comment>
<evidence type="ECO:0000259" key="4">
    <source>
        <dbReference type="Pfam" id="PF13407"/>
    </source>
</evidence>
<dbReference type="HOGENOM" id="CLU_037628_3_3_9"/>
<dbReference type="Gene3D" id="3.40.50.2300">
    <property type="match status" value="2"/>
</dbReference>
<comment type="caution">
    <text evidence="5">The sequence shown here is derived from an EMBL/GenBank/DDBJ whole genome shotgun (WGS) entry which is preliminary data.</text>
</comment>
<dbReference type="GO" id="GO:0030246">
    <property type="term" value="F:carbohydrate binding"/>
    <property type="evidence" value="ECO:0007669"/>
    <property type="project" value="UniProtKB-ARBA"/>
</dbReference>
<dbReference type="PANTHER" id="PTHR46847">
    <property type="entry name" value="D-ALLOSE-BINDING PERIPLASMIC PROTEIN-RELATED"/>
    <property type="match status" value="1"/>
</dbReference>
<organism evidence="5 6">
    <name type="scientific">Butyricicoccus pullicaecorum 1.2</name>
    <dbReference type="NCBI Taxonomy" id="1203606"/>
    <lineage>
        <taxon>Bacteria</taxon>
        <taxon>Bacillati</taxon>
        <taxon>Bacillota</taxon>
        <taxon>Clostridia</taxon>
        <taxon>Eubacteriales</taxon>
        <taxon>Butyricicoccaceae</taxon>
        <taxon>Butyricicoccus</taxon>
    </lineage>
</organism>
<dbReference type="AlphaFoldDB" id="R8W5Z3"/>
<keyword evidence="6" id="KW-1185">Reference proteome</keyword>
<dbReference type="Proteomes" id="UP000013981">
    <property type="component" value="Unassembled WGS sequence"/>
</dbReference>
<keyword evidence="3" id="KW-0732">Signal</keyword>
<evidence type="ECO:0000256" key="3">
    <source>
        <dbReference type="ARBA" id="ARBA00022729"/>
    </source>
</evidence>
<name>R8W5Z3_9FIRM</name>
<dbReference type="EMBL" id="AQOB01000004">
    <property type="protein sequence ID" value="EOQ38567.1"/>
    <property type="molecule type" value="Genomic_DNA"/>
</dbReference>
<dbReference type="InterPro" id="IPR028082">
    <property type="entry name" value="Peripla_BP_I"/>
</dbReference>